<dbReference type="RefSeq" id="WP_377509165.1">
    <property type="nucleotide sequence ID" value="NZ_JBHULU010000021.1"/>
</dbReference>
<evidence type="ECO:0000259" key="2">
    <source>
        <dbReference type="Pfam" id="PF08239"/>
    </source>
</evidence>
<dbReference type="Gene3D" id="2.70.70.10">
    <property type="entry name" value="Glucose Permease (Domain IIA)"/>
    <property type="match status" value="1"/>
</dbReference>
<name>A0ABW5IP68_9BACT</name>
<accession>A0ABW5IP68</accession>
<dbReference type="Gene3D" id="2.30.30.40">
    <property type="entry name" value="SH3 Domains"/>
    <property type="match status" value="1"/>
</dbReference>
<organism evidence="3 4">
    <name type="scientific">Pontibacter locisalis</name>
    <dbReference type="NCBI Taxonomy" id="1719035"/>
    <lineage>
        <taxon>Bacteria</taxon>
        <taxon>Pseudomonadati</taxon>
        <taxon>Bacteroidota</taxon>
        <taxon>Cytophagia</taxon>
        <taxon>Cytophagales</taxon>
        <taxon>Hymenobacteraceae</taxon>
        <taxon>Pontibacter</taxon>
    </lineage>
</organism>
<gene>
    <name evidence="3" type="ORF">ACFSRY_14645</name>
</gene>
<dbReference type="PANTHER" id="PTHR21666">
    <property type="entry name" value="PEPTIDASE-RELATED"/>
    <property type="match status" value="1"/>
</dbReference>
<dbReference type="Proteomes" id="UP001597544">
    <property type="component" value="Unassembled WGS sequence"/>
</dbReference>
<sequence>MQHLKITFLIYSILALLLASCSGKQTLRGVFKNQTPYERYVAKLKDAKLDQTALGQDWLTAGKQALQDSIIVALPFKETGYFSAEKPKALGYRIDAKRGERITVNLEMKAREAALVFLDIFEAPAIPGAEPDHVASADTLTTTLTYEVEEDLPHILRVQPELLRGGQYTVTIKSEPTLAFPVAGKSSRNIASVWGDSRDGGARRHEGIDVFAPRGTPALASAEGLVTRVSTTPRGGKVVWVSDFNRRQNLYYAHLDSQLVSPGQRVQPGDTIGFIGNTGNAKTTKPHLHFGIYRSGRGATNPYPYVHASSVTAPPVKIDATHIGNWIRIAARSANVRLQPNINSDVYTTLPQHTPLLVTGGTTDWYRIRLPHGKEAYVASSLVEATHKPINSGKLSEAAPVLDQPYTGAPAMDHLKAGSSIAVMGKYKEFSLIKNETGMIGWLPGSVKLF</sequence>
<proteinExistence type="predicted"/>
<reference evidence="4" key="1">
    <citation type="journal article" date="2019" name="Int. J. Syst. Evol. Microbiol.">
        <title>The Global Catalogue of Microorganisms (GCM) 10K type strain sequencing project: providing services to taxonomists for standard genome sequencing and annotation.</title>
        <authorList>
            <consortium name="The Broad Institute Genomics Platform"/>
            <consortium name="The Broad Institute Genome Sequencing Center for Infectious Disease"/>
            <person name="Wu L."/>
            <person name="Ma J."/>
        </authorList>
    </citation>
    <scope>NUCLEOTIDE SEQUENCE [LARGE SCALE GENOMIC DNA]</scope>
    <source>
        <strain evidence="4">KCTC 42498</strain>
    </source>
</reference>
<evidence type="ECO:0000259" key="1">
    <source>
        <dbReference type="Pfam" id="PF01551"/>
    </source>
</evidence>
<comment type="caution">
    <text evidence="3">The sequence shown here is derived from an EMBL/GenBank/DDBJ whole genome shotgun (WGS) entry which is preliminary data.</text>
</comment>
<dbReference type="EMBL" id="JBHULU010000021">
    <property type="protein sequence ID" value="MFD2515108.1"/>
    <property type="molecule type" value="Genomic_DNA"/>
</dbReference>
<dbReference type="PANTHER" id="PTHR21666:SF268">
    <property type="entry name" value="PEPTIDASE M23 DOMAIN-CONTAINING PROTEIN"/>
    <property type="match status" value="1"/>
</dbReference>
<dbReference type="InterPro" id="IPR050570">
    <property type="entry name" value="Cell_wall_metabolism_enzyme"/>
</dbReference>
<dbReference type="Pfam" id="PF08239">
    <property type="entry name" value="SH3_3"/>
    <property type="match status" value="1"/>
</dbReference>
<protein>
    <submittedName>
        <fullName evidence="3">Peptidoglycan DD-metalloendopeptidase family protein</fullName>
    </submittedName>
</protein>
<evidence type="ECO:0000313" key="3">
    <source>
        <dbReference type="EMBL" id="MFD2515108.1"/>
    </source>
</evidence>
<dbReference type="InterPro" id="IPR011055">
    <property type="entry name" value="Dup_hybrid_motif"/>
</dbReference>
<dbReference type="InterPro" id="IPR003646">
    <property type="entry name" value="SH3-like_bac-type"/>
</dbReference>
<feature type="domain" description="SH3b" evidence="2">
    <location>
        <begin position="333"/>
        <end position="383"/>
    </location>
</feature>
<keyword evidence="4" id="KW-1185">Reference proteome</keyword>
<dbReference type="SUPFAM" id="SSF51261">
    <property type="entry name" value="Duplicated hybrid motif"/>
    <property type="match status" value="1"/>
</dbReference>
<evidence type="ECO:0000313" key="4">
    <source>
        <dbReference type="Proteomes" id="UP001597544"/>
    </source>
</evidence>
<dbReference type="PROSITE" id="PS51257">
    <property type="entry name" value="PROKAR_LIPOPROTEIN"/>
    <property type="match status" value="1"/>
</dbReference>
<feature type="domain" description="M23ase beta-sheet core" evidence="1">
    <location>
        <begin position="204"/>
        <end position="297"/>
    </location>
</feature>
<dbReference type="Pfam" id="PF01551">
    <property type="entry name" value="Peptidase_M23"/>
    <property type="match status" value="1"/>
</dbReference>
<dbReference type="InterPro" id="IPR016047">
    <property type="entry name" value="M23ase_b-sheet_dom"/>
</dbReference>
<dbReference type="CDD" id="cd12797">
    <property type="entry name" value="M23_peptidase"/>
    <property type="match status" value="1"/>
</dbReference>